<gene>
    <name evidence="3" type="ORF">g.88176</name>
</gene>
<dbReference type="AlphaFoldDB" id="A0A1D1Y6X2"/>
<evidence type="ECO:0000256" key="2">
    <source>
        <dbReference type="SAM" id="Phobius"/>
    </source>
</evidence>
<dbReference type="EMBL" id="GDJX01017610">
    <property type="protein sequence ID" value="JAT50326.1"/>
    <property type="molecule type" value="Transcribed_RNA"/>
</dbReference>
<reference evidence="3" key="1">
    <citation type="submission" date="2015-07" db="EMBL/GenBank/DDBJ databases">
        <title>Transcriptome Assembly of Anthurium amnicola.</title>
        <authorList>
            <person name="Suzuki J."/>
        </authorList>
    </citation>
    <scope>NUCLEOTIDE SEQUENCE</scope>
</reference>
<keyword evidence="2" id="KW-0812">Transmembrane</keyword>
<name>A0A1D1Y6X2_9ARAE</name>
<dbReference type="PANTHER" id="PTHR35490">
    <property type="entry name" value="BACTERIOPHAGE N4 ADSORPTION B PROTEIN"/>
    <property type="match status" value="1"/>
</dbReference>
<feature type="compositionally biased region" description="Acidic residues" evidence="1">
    <location>
        <begin position="266"/>
        <end position="276"/>
    </location>
</feature>
<dbReference type="PANTHER" id="PTHR35490:SF3">
    <property type="entry name" value="(WILD MALAYSIAN BANANA) HYPOTHETICAL PROTEIN"/>
    <property type="match status" value="1"/>
</dbReference>
<keyword evidence="2" id="KW-0472">Membrane</keyword>
<protein>
    <submittedName>
        <fullName evidence="3">Uncharacterized protein</fullName>
    </submittedName>
</protein>
<feature type="compositionally biased region" description="Pro residues" evidence="1">
    <location>
        <begin position="161"/>
        <end position="170"/>
    </location>
</feature>
<feature type="compositionally biased region" description="Basic and acidic residues" evidence="1">
    <location>
        <begin position="80"/>
        <end position="92"/>
    </location>
</feature>
<accession>A0A1D1Y6X2</accession>
<feature type="transmembrane region" description="Helical" evidence="2">
    <location>
        <begin position="469"/>
        <end position="488"/>
    </location>
</feature>
<feature type="region of interest" description="Disordered" evidence="1">
    <location>
        <begin position="78"/>
        <end position="304"/>
    </location>
</feature>
<feature type="compositionally biased region" description="Low complexity" evidence="1">
    <location>
        <begin position="135"/>
        <end position="152"/>
    </location>
</feature>
<feature type="transmembrane region" description="Helical" evidence="2">
    <location>
        <begin position="494"/>
        <end position="519"/>
    </location>
</feature>
<organism evidence="3">
    <name type="scientific">Anthurium amnicola</name>
    <dbReference type="NCBI Taxonomy" id="1678845"/>
    <lineage>
        <taxon>Eukaryota</taxon>
        <taxon>Viridiplantae</taxon>
        <taxon>Streptophyta</taxon>
        <taxon>Embryophyta</taxon>
        <taxon>Tracheophyta</taxon>
        <taxon>Spermatophyta</taxon>
        <taxon>Magnoliopsida</taxon>
        <taxon>Liliopsida</taxon>
        <taxon>Araceae</taxon>
        <taxon>Pothoideae</taxon>
        <taxon>Potheae</taxon>
        <taxon>Anthurium</taxon>
    </lineage>
</organism>
<keyword evidence="2" id="KW-1133">Transmembrane helix</keyword>
<proteinExistence type="predicted"/>
<sequence length="521" mass="57040">PPPPVLSGIFRPHPSKTSRSFIDPKPSPSPPLCFQQATRLFSSMPSWGSPLLPPRHYHHHHHHHLGGRRQQQPIFLSRQPRGDASHAAEASKNDGGSSRAAGSRAKPPANGYYISPKLYATPEPTRIVPTGGVASSSSSSPNSVSSPSPYVVNHKRRDVPRPPPPPPPSPMVAAGNGDGVSSTEGAKSHLDGADSVAEPPDRSAAVAVRGLTNGTFEICSDGHVGEVAGRGGQGREGIGKVGEEESSLDSRSNKGGFAENEHPDAGIDENDDAEDFFDPRDMMSTMSSSDTEDAGSFRHGGSGRCHTPLASQSEFYDATEDFFSDGSVSRSSSFSRATIEADLRSIRLNLFEEIERRKKAEEILDHMQNMFQRITRQLSLVGSSFPPIQPGVNMQYDVDSAAQLCQEVVVTRFVSEALESGLAQAETEAAAEVIIEAKNHEISRFKDRLQYYEAMNQEMSQRNQEAIGMLFRHLISYIVQLFHCITVILSQYSIIGLCFIFFIYPLVFYDPLFYFLFFLTT</sequence>
<evidence type="ECO:0000313" key="3">
    <source>
        <dbReference type="EMBL" id="JAT50326.1"/>
    </source>
</evidence>
<feature type="non-terminal residue" evidence="3">
    <location>
        <position position="1"/>
    </location>
</feature>
<feature type="region of interest" description="Disordered" evidence="1">
    <location>
        <begin position="1"/>
        <end position="34"/>
    </location>
</feature>
<evidence type="ECO:0000256" key="1">
    <source>
        <dbReference type="SAM" id="MobiDB-lite"/>
    </source>
</evidence>